<dbReference type="InterPro" id="IPR041049">
    <property type="entry name" value="DUF5615"/>
</dbReference>
<gene>
    <name evidence="2" type="ORF">SAMN05216302_103124</name>
</gene>
<protein>
    <recommendedName>
        <fullName evidence="1">DUF5615 domain-containing protein</fullName>
    </recommendedName>
</protein>
<reference evidence="3" key="1">
    <citation type="submission" date="2016-10" db="EMBL/GenBank/DDBJ databases">
        <authorList>
            <person name="Varghese N."/>
            <person name="Submissions S."/>
        </authorList>
    </citation>
    <scope>NUCLEOTIDE SEQUENCE [LARGE SCALE GENOMIC DNA]</scope>
    <source>
        <strain evidence="3">Nm69</strain>
    </source>
</reference>
<keyword evidence="3" id="KW-1185">Reference proteome</keyword>
<evidence type="ECO:0000313" key="3">
    <source>
        <dbReference type="Proteomes" id="UP000199533"/>
    </source>
</evidence>
<evidence type="ECO:0000259" key="1">
    <source>
        <dbReference type="Pfam" id="PF18480"/>
    </source>
</evidence>
<dbReference type="AlphaFoldDB" id="A0A1I4EZ12"/>
<evidence type="ECO:0000313" key="2">
    <source>
        <dbReference type="EMBL" id="SFL09817.1"/>
    </source>
</evidence>
<feature type="domain" description="DUF5615" evidence="1">
    <location>
        <begin position="29"/>
        <end position="76"/>
    </location>
</feature>
<accession>A0A1I4EZ12</accession>
<sequence>MQHGVRRNVKSHWLPNEAAHRDEFASTLRRWVDVLVNTGIEAAHWASIGAYNALDSEIMAYAKANDYIVLTHDIRDRDERQAVINHQLQEHQRLQEHVTEMRDKYHQDMLVLRKEIRHDHEVGEQALRHVQSEDHVHRHAHDMGLRL</sequence>
<name>A0A1I4EZ12_9PROT</name>
<proteinExistence type="predicted"/>
<dbReference type="EMBL" id="FOSP01000031">
    <property type="protein sequence ID" value="SFL09817.1"/>
    <property type="molecule type" value="Genomic_DNA"/>
</dbReference>
<dbReference type="Pfam" id="PF18480">
    <property type="entry name" value="DUF5615"/>
    <property type="match status" value="1"/>
</dbReference>
<dbReference type="Proteomes" id="UP000199533">
    <property type="component" value="Unassembled WGS sequence"/>
</dbReference>
<organism evidence="2 3">
    <name type="scientific">Nitrosomonas aestuarii</name>
    <dbReference type="NCBI Taxonomy" id="52441"/>
    <lineage>
        <taxon>Bacteria</taxon>
        <taxon>Pseudomonadati</taxon>
        <taxon>Pseudomonadota</taxon>
        <taxon>Betaproteobacteria</taxon>
        <taxon>Nitrosomonadales</taxon>
        <taxon>Nitrosomonadaceae</taxon>
        <taxon>Nitrosomonas</taxon>
    </lineage>
</organism>
<dbReference type="STRING" id="52441.SAMN05216302_103124"/>